<organism evidence="2">
    <name type="scientific">Sipha flava</name>
    <name type="common">yellow sugarcane aphid</name>
    <dbReference type="NCBI Taxonomy" id="143950"/>
    <lineage>
        <taxon>Eukaryota</taxon>
        <taxon>Metazoa</taxon>
        <taxon>Ecdysozoa</taxon>
        <taxon>Arthropoda</taxon>
        <taxon>Hexapoda</taxon>
        <taxon>Insecta</taxon>
        <taxon>Pterygota</taxon>
        <taxon>Neoptera</taxon>
        <taxon>Paraneoptera</taxon>
        <taxon>Hemiptera</taxon>
        <taxon>Sternorrhyncha</taxon>
        <taxon>Aphidomorpha</taxon>
        <taxon>Aphidoidea</taxon>
        <taxon>Aphididae</taxon>
        <taxon>Sipha</taxon>
    </lineage>
</organism>
<gene>
    <name evidence="2" type="ORF">g.131504</name>
</gene>
<protein>
    <submittedName>
        <fullName evidence="2">Putative RNA-directed DNA polymerase</fullName>
    </submittedName>
</protein>
<evidence type="ECO:0000259" key="1">
    <source>
        <dbReference type="PROSITE" id="PS50878"/>
    </source>
</evidence>
<accession>A0A2S2Q352</accession>
<dbReference type="OrthoDB" id="6585297at2759"/>
<dbReference type="SUPFAM" id="SSF56672">
    <property type="entry name" value="DNA/RNA polymerases"/>
    <property type="match status" value="1"/>
</dbReference>
<dbReference type="GO" id="GO:0003964">
    <property type="term" value="F:RNA-directed DNA polymerase activity"/>
    <property type="evidence" value="ECO:0007669"/>
    <property type="project" value="UniProtKB-KW"/>
</dbReference>
<sequence>MPNRFITHVTNLNDPTSDHTPVLLHIGAQPLLKQNRPTITPGITNWNTFRNILSKKTILNVKLKSSADIDSAINLLTNNIQNAAKDSSTQRPSKSLTNNLTPELRQLLAKKRRARSTWQRTHYPDDKTRYNMLSNKLKSLLKIHKNDSYKNYLQNLSLKNGSLWRKTKSILRIKEITPPLRRPHNSLATTDKEKADTLAEGLSSAFVPHSISPPPLHLETVAESLYSPLPMALPAKPTSPAEISGIIKKLANRKSPGHDLITNKVIKNLPAKTIIFLAHIYNATLRLSYFPSTWKSSVIVTILKPGKPPKHPSSYRPISLLQVLGKILEKILLKRLSHITTVNKNIPNFQFGFRTNHSRIHQLHRVTDTISTALETKKYCAGLFLDVAKAFDTVWHDGLLFKLKTLFPAPYYLILKSYLDNHTFKVHHNLEHSKQFPIAAGVPQGSDIAPFLYTIYTSDLPTSENTILGTYADDTAILSTATDHTTASRQLQTHIDILSQWFVKWRIKINETKSSLNTFSLRPHYCPPITMNNIMIPHSNEVKYLRLTWSSHLMNKRKKLNSRMHLLRPLLRSNLTLDIKILLYKTLIQPLWAYGVVVWGSAKKSNKRTIQAFQNICCRLITGAPWYVSNNIINSDIKIRSVNDTATLYYKRFHAKLLSNPNQLIKDLATPALPGNPTRRLKRNWCRDLKIL</sequence>
<dbReference type="Pfam" id="PF00078">
    <property type="entry name" value="RVT_1"/>
    <property type="match status" value="1"/>
</dbReference>
<name>A0A2S2Q352_9HEMI</name>
<reference evidence="2" key="1">
    <citation type="submission" date="2018-04" db="EMBL/GenBank/DDBJ databases">
        <title>Transcriptome assembly of Sipha flava.</title>
        <authorList>
            <person name="Scully E.D."/>
            <person name="Geib S.M."/>
            <person name="Palmer N.A."/>
            <person name="Koch K."/>
            <person name="Bradshaw J."/>
            <person name="Heng-Moss T."/>
            <person name="Sarath G."/>
        </authorList>
    </citation>
    <scope>NUCLEOTIDE SEQUENCE</scope>
</reference>
<keyword evidence="2" id="KW-0808">Transferase</keyword>
<proteinExistence type="predicted"/>
<dbReference type="InterPro" id="IPR000477">
    <property type="entry name" value="RT_dom"/>
</dbReference>
<dbReference type="PROSITE" id="PS50878">
    <property type="entry name" value="RT_POL"/>
    <property type="match status" value="1"/>
</dbReference>
<dbReference type="PANTHER" id="PTHR19446">
    <property type="entry name" value="REVERSE TRANSCRIPTASES"/>
    <property type="match status" value="1"/>
</dbReference>
<evidence type="ECO:0000313" key="2">
    <source>
        <dbReference type="EMBL" id="MBY72158.1"/>
    </source>
</evidence>
<feature type="domain" description="Reverse transcriptase" evidence="1">
    <location>
        <begin position="283"/>
        <end position="536"/>
    </location>
</feature>
<dbReference type="EMBL" id="GGMS01002955">
    <property type="protein sequence ID" value="MBY72158.1"/>
    <property type="molecule type" value="Transcribed_RNA"/>
</dbReference>
<keyword evidence="2" id="KW-0548">Nucleotidyltransferase</keyword>
<dbReference type="CDD" id="cd01650">
    <property type="entry name" value="RT_nLTR_like"/>
    <property type="match status" value="1"/>
</dbReference>
<keyword evidence="2" id="KW-0695">RNA-directed DNA polymerase</keyword>
<dbReference type="AlphaFoldDB" id="A0A2S2Q352"/>
<dbReference type="InterPro" id="IPR043502">
    <property type="entry name" value="DNA/RNA_pol_sf"/>
</dbReference>